<feature type="transmembrane region" description="Helical" evidence="1">
    <location>
        <begin position="180"/>
        <end position="198"/>
    </location>
</feature>
<feature type="transmembrane region" description="Helical" evidence="1">
    <location>
        <begin position="218"/>
        <end position="237"/>
    </location>
</feature>
<evidence type="ECO:0000313" key="3">
    <source>
        <dbReference type="Proteomes" id="UP001146067"/>
    </source>
</evidence>
<feature type="transmembrane region" description="Helical" evidence="1">
    <location>
        <begin position="66"/>
        <end position="85"/>
    </location>
</feature>
<keyword evidence="1" id="KW-0472">Membrane</keyword>
<protein>
    <submittedName>
        <fullName evidence="2">Uncharacterized protein</fullName>
    </submittedName>
</protein>
<gene>
    <name evidence="2" type="ORF">O1R50_09475</name>
</gene>
<comment type="caution">
    <text evidence="2">The sequence shown here is derived from an EMBL/GenBank/DDBJ whole genome shotgun (WGS) entry which is preliminary data.</text>
</comment>
<accession>A0A9X3PA72</accession>
<evidence type="ECO:0000256" key="1">
    <source>
        <dbReference type="SAM" id="Phobius"/>
    </source>
</evidence>
<dbReference type="Proteomes" id="UP001146067">
    <property type="component" value="Unassembled WGS sequence"/>
</dbReference>
<dbReference type="EMBL" id="JAPZVP010000006">
    <property type="protein sequence ID" value="MDA1359852.1"/>
    <property type="molecule type" value="Genomic_DNA"/>
</dbReference>
<feature type="transmembrane region" description="Helical" evidence="1">
    <location>
        <begin position="152"/>
        <end position="173"/>
    </location>
</feature>
<keyword evidence="1" id="KW-1133">Transmembrane helix</keyword>
<reference evidence="2" key="1">
    <citation type="submission" date="2022-12" db="EMBL/GenBank/DDBJ databases">
        <title>Gycomyces niveus sp.nov.,a novel actinomycete isolated from soil in Shouguan.</title>
        <authorList>
            <person name="Yang X."/>
        </authorList>
    </citation>
    <scope>NUCLEOTIDE SEQUENCE</scope>
    <source>
        <strain evidence="2">NEAU-A15</strain>
    </source>
</reference>
<evidence type="ECO:0000313" key="2">
    <source>
        <dbReference type="EMBL" id="MDA1359852.1"/>
    </source>
</evidence>
<feature type="transmembrane region" description="Helical" evidence="1">
    <location>
        <begin position="27"/>
        <end position="46"/>
    </location>
</feature>
<name>A0A9X3PA72_9ACTN</name>
<organism evidence="2 3">
    <name type="scientific">Glycomyces luteolus</name>
    <dbReference type="NCBI Taxonomy" id="2670330"/>
    <lineage>
        <taxon>Bacteria</taxon>
        <taxon>Bacillati</taxon>
        <taxon>Actinomycetota</taxon>
        <taxon>Actinomycetes</taxon>
        <taxon>Glycomycetales</taxon>
        <taxon>Glycomycetaceae</taxon>
        <taxon>Glycomyces</taxon>
    </lineage>
</organism>
<dbReference type="AlphaFoldDB" id="A0A9X3PA72"/>
<feature type="transmembrane region" description="Helical" evidence="1">
    <location>
        <begin position="97"/>
        <end position="118"/>
    </location>
</feature>
<keyword evidence="3" id="KW-1185">Reference proteome</keyword>
<proteinExistence type="predicted"/>
<dbReference type="RefSeq" id="WP_270109743.1">
    <property type="nucleotide sequence ID" value="NZ_JAPZVP010000006.1"/>
</dbReference>
<keyword evidence="1" id="KW-0812">Transmembrane</keyword>
<sequence length="252" mass="27292">MLALQNLTLPNRRFTLGLGIAQAALNYFKYWIIAAVAIAFLGPLSLSQYNEIDLSTWFYTANIAKWFTAFVAGGFLYVLVPNMIATGMTRRELSVAMGVFGLLWSAALGVLVFAGLLIERVYYGAMDWTQGIQADNATTAIGTWGETAAFAAVYPLLYLAYFAAGALIGAAAYRWQSSGWLLLFPVLVVVFSLDNAVYDTEPFGPSWAGVLGRFIDDWGRGLVLTGIAVVAAGLAIASRRILIDIPLHSKKA</sequence>